<proteinExistence type="predicted"/>
<name>A0A498HWB3_MALDO</name>
<dbReference type="Pfam" id="PF13456">
    <property type="entry name" value="RVT_3"/>
    <property type="match status" value="1"/>
</dbReference>
<dbReference type="InterPro" id="IPR036397">
    <property type="entry name" value="RNaseH_sf"/>
</dbReference>
<dbReference type="AlphaFoldDB" id="A0A498HWB3"/>
<sequence length="85" mass="9548">FCKWRIDVRTSENGSWEAFPILARAQRLGTAFQNCRWSWVPRSANMAADVLASAGLTEMCDIMWVDRPPSSLVHILCSDGLPCPH</sequence>
<evidence type="ECO:0000259" key="1">
    <source>
        <dbReference type="Pfam" id="PF13456"/>
    </source>
</evidence>
<organism evidence="2 3">
    <name type="scientific">Malus domestica</name>
    <name type="common">Apple</name>
    <name type="synonym">Pyrus malus</name>
    <dbReference type="NCBI Taxonomy" id="3750"/>
    <lineage>
        <taxon>Eukaryota</taxon>
        <taxon>Viridiplantae</taxon>
        <taxon>Streptophyta</taxon>
        <taxon>Embryophyta</taxon>
        <taxon>Tracheophyta</taxon>
        <taxon>Spermatophyta</taxon>
        <taxon>Magnoliopsida</taxon>
        <taxon>eudicotyledons</taxon>
        <taxon>Gunneridae</taxon>
        <taxon>Pentapetalae</taxon>
        <taxon>rosids</taxon>
        <taxon>fabids</taxon>
        <taxon>Rosales</taxon>
        <taxon>Rosaceae</taxon>
        <taxon>Amygdaloideae</taxon>
        <taxon>Maleae</taxon>
        <taxon>Malus</taxon>
    </lineage>
</organism>
<accession>A0A498HWB3</accession>
<dbReference type="Gene3D" id="3.30.420.10">
    <property type="entry name" value="Ribonuclease H-like superfamily/Ribonuclease H"/>
    <property type="match status" value="1"/>
</dbReference>
<reference evidence="2 3" key="1">
    <citation type="submission" date="2018-10" db="EMBL/GenBank/DDBJ databases">
        <title>A high-quality apple genome assembly.</title>
        <authorList>
            <person name="Hu J."/>
        </authorList>
    </citation>
    <scope>NUCLEOTIDE SEQUENCE [LARGE SCALE GENOMIC DNA]</scope>
    <source>
        <strain evidence="3">cv. HFTH1</strain>
        <tissue evidence="2">Young leaf</tissue>
    </source>
</reference>
<feature type="domain" description="RNase H type-1" evidence="1">
    <location>
        <begin position="17"/>
        <end position="54"/>
    </location>
</feature>
<keyword evidence="3" id="KW-1185">Reference proteome</keyword>
<dbReference type="Proteomes" id="UP000290289">
    <property type="component" value="Chromosome 15"/>
</dbReference>
<dbReference type="EMBL" id="RDQH01000341">
    <property type="protein sequence ID" value="RXH75746.1"/>
    <property type="molecule type" value="Genomic_DNA"/>
</dbReference>
<evidence type="ECO:0000313" key="3">
    <source>
        <dbReference type="Proteomes" id="UP000290289"/>
    </source>
</evidence>
<dbReference type="InterPro" id="IPR002156">
    <property type="entry name" value="RNaseH_domain"/>
</dbReference>
<dbReference type="GO" id="GO:0004523">
    <property type="term" value="F:RNA-DNA hybrid ribonuclease activity"/>
    <property type="evidence" value="ECO:0007669"/>
    <property type="project" value="InterPro"/>
</dbReference>
<gene>
    <name evidence="2" type="ORF">DVH24_039445</name>
</gene>
<dbReference type="GO" id="GO:0003676">
    <property type="term" value="F:nucleic acid binding"/>
    <property type="evidence" value="ECO:0007669"/>
    <property type="project" value="InterPro"/>
</dbReference>
<feature type="non-terminal residue" evidence="2">
    <location>
        <position position="1"/>
    </location>
</feature>
<protein>
    <recommendedName>
        <fullName evidence="1">RNase H type-1 domain-containing protein</fullName>
    </recommendedName>
</protein>
<evidence type="ECO:0000313" key="2">
    <source>
        <dbReference type="EMBL" id="RXH75746.1"/>
    </source>
</evidence>
<comment type="caution">
    <text evidence="2">The sequence shown here is derived from an EMBL/GenBank/DDBJ whole genome shotgun (WGS) entry which is preliminary data.</text>
</comment>